<dbReference type="AlphaFoldDB" id="A0A136Q7M9"/>
<dbReference type="SUPFAM" id="SSF50104">
    <property type="entry name" value="Translation proteins SH3-like domain"/>
    <property type="match status" value="1"/>
</dbReference>
<gene>
    <name evidence="3" type="ORF">HMPREF3293_00619</name>
</gene>
<dbReference type="Gene3D" id="2.30.30.30">
    <property type="match status" value="1"/>
</dbReference>
<dbReference type="InterPro" id="IPR014722">
    <property type="entry name" value="Rib_uL2_dom2"/>
</dbReference>
<dbReference type="STRING" id="626937.HMPREF3293_00619"/>
<proteinExistence type="predicted"/>
<dbReference type="CDD" id="cd06088">
    <property type="entry name" value="KOW_RPL14"/>
    <property type="match status" value="1"/>
</dbReference>
<keyword evidence="1" id="KW-0689">Ribosomal protein</keyword>
<accession>A0A136Q7M9</accession>
<name>A0A136Q7M9_9FIRM</name>
<dbReference type="GO" id="GO:1990904">
    <property type="term" value="C:ribonucleoprotein complex"/>
    <property type="evidence" value="ECO:0007669"/>
    <property type="project" value="UniProtKB-KW"/>
</dbReference>
<evidence type="ECO:0000313" key="4">
    <source>
        <dbReference type="Proteomes" id="UP000070366"/>
    </source>
</evidence>
<keyword evidence="2" id="KW-0687">Ribonucleoprotein</keyword>
<evidence type="ECO:0008006" key="5">
    <source>
        <dbReference type="Google" id="ProtNLM"/>
    </source>
</evidence>
<dbReference type="Proteomes" id="UP000070366">
    <property type="component" value="Unassembled WGS sequence"/>
</dbReference>
<dbReference type="RefSeq" id="WP_242861992.1">
    <property type="nucleotide sequence ID" value="NZ_CABMOF010000009.1"/>
</dbReference>
<reference evidence="3 4" key="1">
    <citation type="submission" date="2016-02" db="EMBL/GenBank/DDBJ databases">
        <authorList>
            <person name="Wen L."/>
            <person name="He K."/>
            <person name="Yang H."/>
        </authorList>
    </citation>
    <scope>NUCLEOTIDE SEQUENCE [LARGE SCALE GENOMIC DNA]</scope>
    <source>
        <strain evidence="3 4">DSM 22607</strain>
    </source>
</reference>
<sequence length="94" mass="10662">MDNYPVETGRVVISKSGRDKGRPFLVVELLEEPYVLIADGALRRLKQPKKKKLKHLELTGTVLEGIRDKLEQGTKVFDAELRSALKNTMQAKEE</sequence>
<keyword evidence="4" id="KW-1185">Reference proteome</keyword>
<protein>
    <recommendedName>
        <fullName evidence="5">RNA-binding protein</fullName>
    </recommendedName>
</protein>
<dbReference type="GO" id="GO:0005840">
    <property type="term" value="C:ribosome"/>
    <property type="evidence" value="ECO:0007669"/>
    <property type="project" value="UniProtKB-KW"/>
</dbReference>
<comment type="caution">
    <text evidence="3">The sequence shown here is derived from an EMBL/GenBank/DDBJ whole genome shotgun (WGS) entry which is preliminary data.</text>
</comment>
<organism evidence="3 4">
    <name type="scientific">Christensenella minuta</name>
    <dbReference type="NCBI Taxonomy" id="626937"/>
    <lineage>
        <taxon>Bacteria</taxon>
        <taxon>Bacillati</taxon>
        <taxon>Bacillota</taxon>
        <taxon>Clostridia</taxon>
        <taxon>Christensenellales</taxon>
        <taxon>Christensenellaceae</taxon>
        <taxon>Christensenella</taxon>
    </lineage>
</organism>
<dbReference type="InterPro" id="IPR008991">
    <property type="entry name" value="Translation_prot_SH3-like_sf"/>
</dbReference>
<evidence type="ECO:0000313" key="3">
    <source>
        <dbReference type="EMBL" id="KXK66576.1"/>
    </source>
</evidence>
<dbReference type="EMBL" id="LSZW01000040">
    <property type="protein sequence ID" value="KXK66576.1"/>
    <property type="molecule type" value="Genomic_DNA"/>
</dbReference>
<evidence type="ECO:0000256" key="1">
    <source>
        <dbReference type="ARBA" id="ARBA00022980"/>
    </source>
</evidence>
<evidence type="ECO:0000256" key="2">
    <source>
        <dbReference type="ARBA" id="ARBA00023274"/>
    </source>
</evidence>
<dbReference type="InterPro" id="IPR041985">
    <property type="entry name" value="Ribosomal_eL14_KOW"/>
</dbReference>